<dbReference type="Gene3D" id="3.20.20.100">
    <property type="entry name" value="NADP-dependent oxidoreductase domain"/>
    <property type="match status" value="1"/>
</dbReference>
<organism evidence="2 3">
    <name type="scientific">Galbibacter pacificus</name>
    <dbReference type="NCBI Taxonomy" id="2996052"/>
    <lineage>
        <taxon>Bacteria</taxon>
        <taxon>Pseudomonadati</taxon>
        <taxon>Bacteroidota</taxon>
        <taxon>Flavobacteriia</taxon>
        <taxon>Flavobacteriales</taxon>
        <taxon>Flavobacteriaceae</taxon>
        <taxon>Galbibacter</taxon>
    </lineage>
</organism>
<dbReference type="RefSeq" id="WP_277899561.1">
    <property type="nucleotide sequence ID" value="NZ_JAPMUA010000002.1"/>
</dbReference>
<dbReference type="InterPro" id="IPR044496">
    <property type="entry name" value="AKR3G"/>
</dbReference>
<dbReference type="PRINTS" id="PR00069">
    <property type="entry name" value="ALDKETRDTASE"/>
</dbReference>
<dbReference type="InterPro" id="IPR036812">
    <property type="entry name" value="NAD(P)_OxRdtase_dom_sf"/>
</dbReference>
<evidence type="ECO:0000259" key="1">
    <source>
        <dbReference type="Pfam" id="PF00248"/>
    </source>
</evidence>
<accession>A0ABT6FPI2</accession>
<dbReference type="EMBL" id="JAPMUA010000002">
    <property type="protein sequence ID" value="MDG3585163.1"/>
    <property type="molecule type" value="Genomic_DNA"/>
</dbReference>
<evidence type="ECO:0000313" key="2">
    <source>
        <dbReference type="EMBL" id="MDG3585163.1"/>
    </source>
</evidence>
<evidence type="ECO:0000313" key="3">
    <source>
        <dbReference type="Proteomes" id="UP001153642"/>
    </source>
</evidence>
<dbReference type="InterPro" id="IPR023210">
    <property type="entry name" value="NADP_OxRdtase_dom"/>
</dbReference>
<keyword evidence="3" id="KW-1185">Reference proteome</keyword>
<dbReference type="SUPFAM" id="SSF51430">
    <property type="entry name" value="NAD(P)-linked oxidoreductase"/>
    <property type="match status" value="1"/>
</dbReference>
<dbReference type="PROSITE" id="PS00062">
    <property type="entry name" value="ALDOKETO_REDUCTASE_2"/>
    <property type="match status" value="1"/>
</dbReference>
<feature type="domain" description="NADP-dependent oxidoreductase" evidence="1">
    <location>
        <begin position="15"/>
        <end position="291"/>
    </location>
</feature>
<dbReference type="PIRSF" id="PIRSF000097">
    <property type="entry name" value="AKR"/>
    <property type="match status" value="1"/>
</dbReference>
<dbReference type="CDD" id="cd19123">
    <property type="entry name" value="AKR_AKR3G1"/>
    <property type="match status" value="1"/>
</dbReference>
<dbReference type="Proteomes" id="UP001153642">
    <property type="component" value="Unassembled WGS sequence"/>
</dbReference>
<sequence length="315" mass="35287">MKFYTLKNEQKLPAIGLGTWKSAPGEVGKAVIEALKAGYRHIDCAATYGNEAEVGEALKTAFAQGIVERQDIWVTSKLWNNAHESDKVIPALEKTLTDLQLNYLDLYLIHWPVAFKADVNFATKANEFLTPDEAPIIDTWKKMEEAYEGGLAKSIGVSNFSIQKLKDLMVDATHQPEVNQVELHPLLQQNELLEFCNNNSIIITGYSPLGSGDRATSMKKDNEPSLLNNKIIKEIANDHNCTSAQVLIAWHLSRGTAVIPKSTNPQRIKQNYESYEIELTDSDLEKIAAMDKNYRYVDGTFFEVAGGPYKNIYDE</sequence>
<gene>
    <name evidence="2" type="ORF">OSR52_04725</name>
</gene>
<reference evidence="2" key="1">
    <citation type="submission" date="2022-11" db="EMBL/GenBank/DDBJ databases">
        <title>High-quality draft genome sequence of Galbibacter sp. strain CMA-7.</title>
        <authorList>
            <person name="Wei L."/>
            <person name="Dong C."/>
            <person name="Shao Z."/>
        </authorList>
    </citation>
    <scope>NUCLEOTIDE SEQUENCE</scope>
    <source>
        <strain evidence="2">CMA-7</strain>
    </source>
</reference>
<proteinExistence type="predicted"/>
<comment type="caution">
    <text evidence="2">The sequence shown here is derived from an EMBL/GenBank/DDBJ whole genome shotgun (WGS) entry which is preliminary data.</text>
</comment>
<protein>
    <submittedName>
        <fullName evidence="2">Aldo/keto reductase</fullName>
    </submittedName>
</protein>
<dbReference type="Pfam" id="PF00248">
    <property type="entry name" value="Aldo_ket_red"/>
    <property type="match status" value="1"/>
</dbReference>
<dbReference type="PROSITE" id="PS00798">
    <property type="entry name" value="ALDOKETO_REDUCTASE_1"/>
    <property type="match status" value="1"/>
</dbReference>
<name>A0ABT6FPI2_9FLAO</name>
<dbReference type="PANTHER" id="PTHR11732">
    <property type="entry name" value="ALDO/KETO REDUCTASE"/>
    <property type="match status" value="1"/>
</dbReference>
<dbReference type="InterPro" id="IPR018170">
    <property type="entry name" value="Aldo/ket_reductase_CS"/>
</dbReference>
<dbReference type="InterPro" id="IPR020471">
    <property type="entry name" value="AKR"/>
</dbReference>